<dbReference type="Pfam" id="PF04456">
    <property type="entry name" value="DUF503"/>
    <property type="match status" value="1"/>
</dbReference>
<dbReference type="PATRIC" id="fig|1122241.3.peg.2695"/>
<name>A0A151AU28_9FIRM</name>
<dbReference type="PANTHER" id="PTHR36441:SF1">
    <property type="entry name" value="DUF503 DOMAIN-CONTAINING PROTEIN"/>
    <property type="match status" value="1"/>
</dbReference>
<keyword evidence="2" id="KW-1185">Reference proteome</keyword>
<dbReference type="Gene3D" id="3.30.70.1120">
    <property type="entry name" value="TT1725-like"/>
    <property type="match status" value="1"/>
</dbReference>
<sequence length="96" mass="10353">MRGMVIGVSTATLRIAGARSLKDKRRVLKSVLTRLHNRFNVAAAEVGRHDSHQEAEVGIACVSTAGSHADQVLAAVMGFLEAEGEIELVDYHTELL</sequence>
<organism evidence="1 2">
    <name type="scientific">Moorella mulderi DSM 14980</name>
    <dbReference type="NCBI Taxonomy" id="1122241"/>
    <lineage>
        <taxon>Bacteria</taxon>
        <taxon>Bacillati</taxon>
        <taxon>Bacillota</taxon>
        <taxon>Clostridia</taxon>
        <taxon>Neomoorellales</taxon>
        <taxon>Neomoorellaceae</taxon>
        <taxon>Neomoorella</taxon>
    </lineage>
</organism>
<proteinExistence type="predicted"/>
<comment type="caution">
    <text evidence="1">The sequence shown here is derived from an EMBL/GenBank/DDBJ whole genome shotgun (WGS) entry which is preliminary data.</text>
</comment>
<dbReference type="InterPro" id="IPR036746">
    <property type="entry name" value="TT1725-like_sf"/>
</dbReference>
<accession>A0A151AU28</accession>
<dbReference type="PANTHER" id="PTHR36441">
    <property type="entry name" value="HYPOTHETICAL CYTOSOLIC PROTEIN"/>
    <property type="match status" value="1"/>
</dbReference>
<dbReference type="Proteomes" id="UP000075670">
    <property type="component" value="Unassembled WGS sequence"/>
</dbReference>
<dbReference type="AlphaFoldDB" id="A0A151AU28"/>
<evidence type="ECO:0000313" key="2">
    <source>
        <dbReference type="Proteomes" id="UP000075670"/>
    </source>
</evidence>
<dbReference type="SUPFAM" id="SSF103007">
    <property type="entry name" value="Hypothetical protein TT1725"/>
    <property type="match status" value="1"/>
</dbReference>
<dbReference type="OrthoDB" id="9809023at2"/>
<dbReference type="EMBL" id="LTBC01000014">
    <property type="protein sequence ID" value="KYH31159.1"/>
    <property type="molecule type" value="Genomic_DNA"/>
</dbReference>
<reference evidence="1 2" key="1">
    <citation type="submission" date="2016-02" db="EMBL/GenBank/DDBJ databases">
        <title>Genome sequence of Moorella mulderi DSM 14980.</title>
        <authorList>
            <person name="Poehlein A."/>
            <person name="Daniel R."/>
        </authorList>
    </citation>
    <scope>NUCLEOTIDE SEQUENCE [LARGE SCALE GENOMIC DNA]</scope>
    <source>
        <strain evidence="1 2">DSM 14980</strain>
    </source>
</reference>
<protein>
    <recommendedName>
        <fullName evidence="3">DUF503 domain-containing protein</fullName>
    </recommendedName>
</protein>
<gene>
    <name evidence="1" type="ORF">MOMUL_25400</name>
</gene>
<evidence type="ECO:0008006" key="3">
    <source>
        <dbReference type="Google" id="ProtNLM"/>
    </source>
</evidence>
<dbReference type="RefSeq" id="WP_084785640.1">
    <property type="nucleotide sequence ID" value="NZ_LTBC01000014.1"/>
</dbReference>
<evidence type="ECO:0000313" key="1">
    <source>
        <dbReference type="EMBL" id="KYH31159.1"/>
    </source>
</evidence>
<dbReference type="InterPro" id="IPR007546">
    <property type="entry name" value="DUF503"/>
</dbReference>